<evidence type="ECO:0000313" key="3">
    <source>
        <dbReference type="Proteomes" id="UP000586093"/>
    </source>
</evidence>
<keyword evidence="3" id="KW-1185">Reference proteome</keyword>
<dbReference type="RefSeq" id="WP_182662058.1">
    <property type="nucleotide sequence ID" value="NZ_JACIVI010000001.1"/>
</dbReference>
<dbReference type="EMBL" id="JACIVI010000001">
    <property type="protein sequence ID" value="MBB1161346.1"/>
    <property type="molecule type" value="Genomic_DNA"/>
</dbReference>
<evidence type="ECO:0000256" key="1">
    <source>
        <dbReference type="SAM" id="MobiDB-lite"/>
    </source>
</evidence>
<dbReference type="Proteomes" id="UP000586093">
    <property type="component" value="Unassembled WGS sequence"/>
</dbReference>
<reference evidence="2 3" key="1">
    <citation type="submission" date="2020-08" db="EMBL/GenBank/DDBJ databases">
        <title>Aquariorum lacteus gen. nov., sp. nov., a new member of the family Comamonadaceae, isolated from freshwater aquarium.</title>
        <authorList>
            <person name="Chun S.-J."/>
        </authorList>
    </citation>
    <scope>NUCLEOTIDE SEQUENCE [LARGE SCALE GENOMIC DNA]</scope>
    <source>
        <strain evidence="2 3">SJAQ100</strain>
    </source>
</reference>
<organism evidence="2 3">
    <name type="scientific">Aquariibacter albus</name>
    <dbReference type="NCBI Taxonomy" id="2759899"/>
    <lineage>
        <taxon>Bacteria</taxon>
        <taxon>Pseudomonadati</taxon>
        <taxon>Pseudomonadota</taxon>
        <taxon>Betaproteobacteria</taxon>
        <taxon>Burkholderiales</taxon>
        <taxon>Sphaerotilaceae</taxon>
        <taxon>Aquariibacter</taxon>
    </lineage>
</organism>
<sequence length="152" mass="15474">MPCPRSGPALPSLLRRIPGRAAAWGPGWQALLLGSLLALSLLAALLPMAAEPGRAVGPALEGLAWGEVEVERTDPVLQALLPAAPELERPVRETGPGNTLSLGTSPSDLPDPSPAPAPGLLPTALPAHVLCAAACPHAHQAPQQPPLRPPTA</sequence>
<dbReference type="AlphaFoldDB" id="A0A839HIL9"/>
<gene>
    <name evidence="2" type="ORF">H4F90_05040</name>
</gene>
<feature type="compositionally biased region" description="Pro residues" evidence="1">
    <location>
        <begin position="109"/>
        <end position="119"/>
    </location>
</feature>
<protein>
    <submittedName>
        <fullName evidence="2">Uncharacterized protein</fullName>
    </submittedName>
</protein>
<accession>A0A839HIL9</accession>
<name>A0A839HIL9_9BURK</name>
<feature type="region of interest" description="Disordered" evidence="1">
    <location>
        <begin position="84"/>
        <end position="121"/>
    </location>
</feature>
<evidence type="ECO:0000313" key="2">
    <source>
        <dbReference type="EMBL" id="MBB1161346.1"/>
    </source>
</evidence>
<comment type="caution">
    <text evidence="2">The sequence shown here is derived from an EMBL/GenBank/DDBJ whole genome shotgun (WGS) entry which is preliminary data.</text>
</comment>
<proteinExistence type="predicted"/>